<dbReference type="Pfam" id="PF00383">
    <property type="entry name" value="dCMP_cyt_deam_1"/>
    <property type="match status" value="1"/>
</dbReference>
<gene>
    <name evidence="17" type="ORF">HMPREF9334_01596</name>
</gene>
<dbReference type="Proteomes" id="UP000004129">
    <property type="component" value="Unassembled WGS sequence"/>
</dbReference>
<dbReference type="NCBIfam" id="NF004064">
    <property type="entry name" value="PRK05578.1"/>
    <property type="match status" value="1"/>
</dbReference>
<name>G5GQR5_9FIRM</name>
<feature type="binding site" evidence="13">
    <location>
        <begin position="42"/>
        <end position="48"/>
    </location>
    <ligand>
        <name>substrate</name>
    </ligand>
</feature>
<evidence type="ECO:0000256" key="3">
    <source>
        <dbReference type="ARBA" id="ARBA00006576"/>
    </source>
</evidence>
<evidence type="ECO:0000256" key="6">
    <source>
        <dbReference type="ARBA" id="ARBA00022723"/>
    </source>
</evidence>
<dbReference type="InterPro" id="IPR002125">
    <property type="entry name" value="CMP_dCMP_dom"/>
</dbReference>
<dbReference type="GO" id="GO:0072527">
    <property type="term" value="P:pyrimidine-containing compound metabolic process"/>
    <property type="evidence" value="ECO:0007669"/>
    <property type="project" value="UniProtKB-ARBA"/>
</dbReference>
<dbReference type="EC" id="3.5.4.5" evidence="4 15"/>
<proteinExistence type="inferred from homology"/>
<dbReference type="HOGENOM" id="CLU_097262_0_1_9"/>
<evidence type="ECO:0000256" key="15">
    <source>
        <dbReference type="RuleBase" id="RU364006"/>
    </source>
</evidence>
<dbReference type="GO" id="GO:0004126">
    <property type="term" value="F:cytidine deaminase activity"/>
    <property type="evidence" value="ECO:0007669"/>
    <property type="project" value="UniProtKB-UniRule"/>
</dbReference>
<evidence type="ECO:0000256" key="9">
    <source>
        <dbReference type="ARBA" id="ARBA00032005"/>
    </source>
</evidence>
<dbReference type="EMBL" id="ACZM01000015">
    <property type="protein sequence ID" value="EHG20700.1"/>
    <property type="molecule type" value="Genomic_DNA"/>
</dbReference>
<dbReference type="InterPro" id="IPR016193">
    <property type="entry name" value="Cytidine_deaminase-like"/>
</dbReference>
<evidence type="ECO:0000313" key="17">
    <source>
        <dbReference type="EMBL" id="EHG20700.1"/>
    </source>
</evidence>
<dbReference type="GO" id="GO:0042802">
    <property type="term" value="F:identical protein binding"/>
    <property type="evidence" value="ECO:0007669"/>
    <property type="project" value="UniProtKB-ARBA"/>
</dbReference>
<evidence type="ECO:0000256" key="2">
    <source>
        <dbReference type="ARBA" id="ARBA00003949"/>
    </source>
</evidence>
<evidence type="ECO:0000256" key="7">
    <source>
        <dbReference type="ARBA" id="ARBA00022801"/>
    </source>
</evidence>
<feature type="binding site" evidence="14">
    <location>
        <position position="89"/>
    </location>
    <ligand>
        <name>Zn(2+)</name>
        <dbReference type="ChEBI" id="CHEBI:29105"/>
        <note>catalytic</note>
    </ligand>
</feature>
<dbReference type="SUPFAM" id="SSF53927">
    <property type="entry name" value="Cytidine deaminase-like"/>
    <property type="match status" value="1"/>
</dbReference>
<dbReference type="GO" id="GO:0008270">
    <property type="term" value="F:zinc ion binding"/>
    <property type="evidence" value="ECO:0007669"/>
    <property type="project" value="UniProtKB-UniRule"/>
</dbReference>
<evidence type="ECO:0000256" key="13">
    <source>
        <dbReference type="PIRSR" id="PIRSR606262-2"/>
    </source>
</evidence>
<accession>G5GQR5</accession>
<dbReference type="GO" id="GO:0055086">
    <property type="term" value="P:nucleobase-containing small molecule metabolic process"/>
    <property type="evidence" value="ECO:0007669"/>
    <property type="project" value="UniProtKB-ARBA"/>
</dbReference>
<evidence type="ECO:0000256" key="1">
    <source>
        <dbReference type="ARBA" id="ARBA00001947"/>
    </source>
</evidence>
<evidence type="ECO:0000256" key="14">
    <source>
        <dbReference type="PIRSR" id="PIRSR606262-3"/>
    </source>
</evidence>
<dbReference type="Gene3D" id="3.40.140.10">
    <property type="entry name" value="Cytidine Deaminase, domain 2"/>
    <property type="match status" value="1"/>
</dbReference>
<dbReference type="PATRIC" id="fig|679201.3.peg.1612"/>
<dbReference type="AlphaFoldDB" id="G5GQR5"/>
<comment type="cofactor">
    <cofactor evidence="1 14 15">
        <name>Zn(2+)</name>
        <dbReference type="ChEBI" id="CHEBI:29105"/>
    </cofactor>
</comment>
<organism evidence="17 18">
    <name type="scientific">Selenomonas infelix ATCC 43532</name>
    <dbReference type="NCBI Taxonomy" id="679201"/>
    <lineage>
        <taxon>Bacteria</taxon>
        <taxon>Bacillati</taxon>
        <taxon>Bacillota</taxon>
        <taxon>Negativicutes</taxon>
        <taxon>Selenomonadales</taxon>
        <taxon>Selenomonadaceae</taxon>
        <taxon>Selenomonas</taxon>
    </lineage>
</organism>
<evidence type="ECO:0000256" key="5">
    <source>
        <dbReference type="ARBA" id="ARBA00018266"/>
    </source>
</evidence>
<dbReference type="RefSeq" id="WP_006693032.1">
    <property type="nucleotide sequence ID" value="NZ_JH376799.1"/>
</dbReference>
<dbReference type="GO" id="GO:0005829">
    <property type="term" value="C:cytosol"/>
    <property type="evidence" value="ECO:0007669"/>
    <property type="project" value="TreeGrafter"/>
</dbReference>
<dbReference type="eggNOG" id="COG0295">
    <property type="taxonomic scope" value="Bacteria"/>
</dbReference>
<dbReference type="PROSITE" id="PS00903">
    <property type="entry name" value="CYT_DCMP_DEAMINASES_1"/>
    <property type="match status" value="1"/>
</dbReference>
<comment type="caution">
    <text evidence="17">The sequence shown here is derived from an EMBL/GenBank/DDBJ whole genome shotgun (WGS) entry which is preliminary data.</text>
</comment>
<dbReference type="InterPro" id="IPR050202">
    <property type="entry name" value="Cyt/Deoxycyt_deaminase"/>
</dbReference>
<evidence type="ECO:0000313" key="18">
    <source>
        <dbReference type="Proteomes" id="UP000004129"/>
    </source>
</evidence>
<evidence type="ECO:0000256" key="8">
    <source>
        <dbReference type="ARBA" id="ARBA00022833"/>
    </source>
</evidence>
<keyword evidence="7 15" id="KW-0378">Hydrolase</keyword>
<feature type="active site" description="Proton donor" evidence="12">
    <location>
        <position position="55"/>
    </location>
</feature>
<dbReference type="PANTHER" id="PTHR11644">
    <property type="entry name" value="CYTIDINE DEAMINASE"/>
    <property type="match status" value="1"/>
</dbReference>
<evidence type="ECO:0000259" key="16">
    <source>
        <dbReference type="PROSITE" id="PS51747"/>
    </source>
</evidence>
<comment type="catalytic activity">
    <reaction evidence="10 15">
        <text>2'-deoxycytidine + H2O + H(+) = 2'-deoxyuridine + NH4(+)</text>
        <dbReference type="Rhea" id="RHEA:13433"/>
        <dbReference type="ChEBI" id="CHEBI:15377"/>
        <dbReference type="ChEBI" id="CHEBI:15378"/>
        <dbReference type="ChEBI" id="CHEBI:15698"/>
        <dbReference type="ChEBI" id="CHEBI:16450"/>
        <dbReference type="ChEBI" id="CHEBI:28938"/>
        <dbReference type="EC" id="3.5.4.5"/>
    </reaction>
</comment>
<dbReference type="InterPro" id="IPR006262">
    <property type="entry name" value="Cyt_deam_tetra"/>
</dbReference>
<feature type="binding site" evidence="14">
    <location>
        <position position="53"/>
    </location>
    <ligand>
        <name>Zn(2+)</name>
        <dbReference type="ChEBI" id="CHEBI:29105"/>
        <note>catalytic</note>
    </ligand>
</feature>
<comment type="similarity">
    <text evidence="3 15">Belongs to the cytidine and deoxycytidylate deaminase family.</text>
</comment>
<protein>
    <recommendedName>
        <fullName evidence="5 15">Cytidine deaminase</fullName>
        <ecNumber evidence="4 15">3.5.4.5</ecNumber>
    </recommendedName>
    <alternativeName>
        <fullName evidence="9 15">Cytidine aminohydrolase</fullName>
    </alternativeName>
</protein>
<feature type="domain" description="CMP/dCMP-type deaminase" evidence="16">
    <location>
        <begin position="1"/>
        <end position="126"/>
    </location>
</feature>
<dbReference type="STRING" id="679201.HMPREF9334_01596"/>
<comment type="function">
    <text evidence="2 15">This enzyme scavenges exogenous and endogenous cytidine and 2'-deoxycytidine for UMP synthesis.</text>
</comment>
<sequence>MNDSELIARAAEFRSRAYAPYSGFAVGAALLGRSGRVYGGVNVENASYPVGICAERTAIAAAVAAGEQEFEALAVIADSPEPCAPCGMCRQMIVEFPIARIILANTAGDVRVLTPADLLPHAFGAAALP</sequence>
<dbReference type="NCBIfam" id="TIGR01354">
    <property type="entry name" value="cyt_deam_tetra"/>
    <property type="match status" value="1"/>
</dbReference>
<evidence type="ECO:0000256" key="12">
    <source>
        <dbReference type="PIRSR" id="PIRSR606262-1"/>
    </source>
</evidence>
<comment type="catalytic activity">
    <reaction evidence="11 15">
        <text>cytidine + H2O + H(+) = uridine + NH4(+)</text>
        <dbReference type="Rhea" id="RHEA:16069"/>
        <dbReference type="ChEBI" id="CHEBI:15377"/>
        <dbReference type="ChEBI" id="CHEBI:15378"/>
        <dbReference type="ChEBI" id="CHEBI:16704"/>
        <dbReference type="ChEBI" id="CHEBI:17562"/>
        <dbReference type="ChEBI" id="CHEBI:28938"/>
        <dbReference type="EC" id="3.5.4.5"/>
    </reaction>
</comment>
<dbReference type="CDD" id="cd01283">
    <property type="entry name" value="cytidine_deaminase"/>
    <property type="match status" value="1"/>
</dbReference>
<keyword evidence="18" id="KW-1185">Reference proteome</keyword>
<dbReference type="FunFam" id="3.40.140.10:FF:000008">
    <property type="entry name" value="Cytidine deaminase"/>
    <property type="match status" value="1"/>
</dbReference>
<dbReference type="InterPro" id="IPR016192">
    <property type="entry name" value="APOBEC/CMP_deaminase_Zn-bd"/>
</dbReference>
<keyword evidence="8 14" id="KW-0862">Zinc</keyword>
<keyword evidence="6 14" id="KW-0479">Metal-binding</keyword>
<dbReference type="OrthoDB" id="9795347at2"/>
<feature type="binding site" evidence="14">
    <location>
        <position position="86"/>
    </location>
    <ligand>
        <name>Zn(2+)</name>
        <dbReference type="ChEBI" id="CHEBI:29105"/>
        <note>catalytic</note>
    </ligand>
</feature>
<evidence type="ECO:0000256" key="4">
    <source>
        <dbReference type="ARBA" id="ARBA00012783"/>
    </source>
</evidence>
<evidence type="ECO:0000256" key="10">
    <source>
        <dbReference type="ARBA" id="ARBA00049252"/>
    </source>
</evidence>
<dbReference type="PROSITE" id="PS51747">
    <property type="entry name" value="CYT_DCMP_DEAMINASES_2"/>
    <property type="match status" value="1"/>
</dbReference>
<evidence type="ECO:0000256" key="11">
    <source>
        <dbReference type="ARBA" id="ARBA00049558"/>
    </source>
</evidence>
<reference evidence="17 18" key="1">
    <citation type="submission" date="2011-08" db="EMBL/GenBank/DDBJ databases">
        <title>The Genome Sequence of Selenomonas infelix ATCC 43532.</title>
        <authorList>
            <consortium name="The Broad Institute Genome Sequencing Platform"/>
            <person name="Earl A."/>
            <person name="Ward D."/>
            <person name="Feldgarden M."/>
            <person name="Gevers D."/>
            <person name="Izard J."/>
            <person name="Blanton J.M."/>
            <person name="Baranova O.V."/>
            <person name="Dewhirst F.E."/>
            <person name="Young S.K."/>
            <person name="Zeng Q."/>
            <person name="Gargeya S."/>
            <person name="Fitzgerald M."/>
            <person name="Haas B."/>
            <person name="Abouelleil A."/>
            <person name="Alvarado L."/>
            <person name="Arachchi H.M."/>
            <person name="Berlin A."/>
            <person name="Brown A."/>
            <person name="Chapman S.B."/>
            <person name="Chen Z."/>
            <person name="Dunbar C."/>
            <person name="Freedman E."/>
            <person name="Gearin G."/>
            <person name="Gellesch M."/>
            <person name="Goldberg J."/>
            <person name="Griggs A."/>
            <person name="Gujja S."/>
            <person name="Heiman D."/>
            <person name="Howarth C."/>
            <person name="Larson L."/>
            <person name="Lui A."/>
            <person name="MacDonald P.J.P."/>
            <person name="Montmayeur A."/>
            <person name="Murphy C."/>
            <person name="Neiman D."/>
            <person name="Pearson M."/>
            <person name="Priest M."/>
            <person name="Roberts A."/>
            <person name="Saif S."/>
            <person name="Shea T."/>
            <person name="Shenoy N."/>
            <person name="Sisk P."/>
            <person name="Stolte C."/>
            <person name="Sykes S."/>
            <person name="Wortman J."/>
            <person name="Nusbaum C."/>
            <person name="Birren B."/>
        </authorList>
    </citation>
    <scope>NUCLEOTIDE SEQUENCE [LARGE SCALE GENOMIC DNA]</scope>
    <source>
        <strain evidence="17 18">ATCC 43532</strain>
    </source>
</reference>
<dbReference type="PANTHER" id="PTHR11644:SF2">
    <property type="entry name" value="CYTIDINE DEAMINASE"/>
    <property type="match status" value="1"/>
</dbReference>